<dbReference type="EMBL" id="MRUL01000013">
    <property type="protein sequence ID" value="OON38769.1"/>
    <property type="molecule type" value="Genomic_DNA"/>
</dbReference>
<dbReference type="AlphaFoldDB" id="A0A1S8YI66"/>
<protein>
    <recommendedName>
        <fullName evidence="3">Flagellar protein FliT</fullName>
    </recommendedName>
</protein>
<comment type="caution">
    <text evidence="1">The sequence shown here is derived from an EMBL/GenBank/DDBJ whole genome shotgun (WGS) entry which is preliminary data.</text>
</comment>
<dbReference type="RefSeq" id="WP_078003867.1">
    <property type="nucleotide sequence ID" value="NZ_MRUL01000013.1"/>
</dbReference>
<proteinExistence type="predicted"/>
<gene>
    <name evidence="1" type="ORF">BTJ39_16915</name>
</gene>
<dbReference type="STRING" id="1926881.BTJ39_16915"/>
<sequence length="99" mass="11629">MMREEALMLNNALHEACQSEDWLQVQSLDRDISNLLQRLRSAPPETIDMQALRVLQQGHYQVIQQSQRRLETLRQTLQRYHSSREGLQAYDLFSSTQGE</sequence>
<evidence type="ECO:0000313" key="1">
    <source>
        <dbReference type="EMBL" id="OON38769.1"/>
    </source>
</evidence>
<evidence type="ECO:0008006" key="3">
    <source>
        <dbReference type="Google" id="ProtNLM"/>
    </source>
</evidence>
<dbReference type="Proteomes" id="UP000190667">
    <property type="component" value="Unassembled WGS sequence"/>
</dbReference>
<evidence type="ECO:0000313" key="2">
    <source>
        <dbReference type="Proteomes" id="UP000190667"/>
    </source>
</evidence>
<name>A0A1S8YI66_9GAMM</name>
<keyword evidence="2" id="KW-1185">Reference proteome</keyword>
<accession>A0A1S8YI66</accession>
<organism evidence="1 2">
    <name type="scientific">Izhakiella australiensis</name>
    <dbReference type="NCBI Taxonomy" id="1926881"/>
    <lineage>
        <taxon>Bacteria</taxon>
        <taxon>Pseudomonadati</taxon>
        <taxon>Pseudomonadota</taxon>
        <taxon>Gammaproteobacteria</taxon>
        <taxon>Enterobacterales</taxon>
        <taxon>Erwiniaceae</taxon>
        <taxon>Izhakiella</taxon>
    </lineage>
</organism>
<reference evidence="1 2" key="1">
    <citation type="submission" date="2016-12" db="EMBL/GenBank/DDBJ databases">
        <title>Izhakiella australiana sp. nov. of genus Izhakiella isolated from Australian desert.</title>
        <authorList>
            <person name="Ji M."/>
        </authorList>
    </citation>
    <scope>NUCLEOTIDE SEQUENCE [LARGE SCALE GENOMIC DNA]</scope>
    <source>
        <strain evidence="1 2">D4N98</strain>
    </source>
</reference>
<dbReference type="OrthoDB" id="9850485at2"/>